<feature type="transmembrane region" description="Helical" evidence="2">
    <location>
        <begin position="6"/>
        <end position="25"/>
    </location>
</feature>
<organism evidence="3 4">
    <name type="scientific">Holothuria leucospilota</name>
    <name type="common">Black long sea cucumber</name>
    <name type="synonym">Mertensiothuria leucospilota</name>
    <dbReference type="NCBI Taxonomy" id="206669"/>
    <lineage>
        <taxon>Eukaryota</taxon>
        <taxon>Metazoa</taxon>
        <taxon>Echinodermata</taxon>
        <taxon>Eleutherozoa</taxon>
        <taxon>Echinozoa</taxon>
        <taxon>Holothuroidea</taxon>
        <taxon>Aspidochirotacea</taxon>
        <taxon>Aspidochirotida</taxon>
        <taxon>Holothuriidae</taxon>
        <taxon>Holothuria</taxon>
    </lineage>
</organism>
<accession>A0A9Q0YDN5</accession>
<keyword evidence="4" id="KW-1185">Reference proteome</keyword>
<dbReference type="AlphaFoldDB" id="A0A9Q0YDN5"/>
<evidence type="ECO:0000256" key="1">
    <source>
        <dbReference type="SAM" id="MobiDB-lite"/>
    </source>
</evidence>
<keyword evidence="2" id="KW-0472">Membrane</keyword>
<protein>
    <submittedName>
        <fullName evidence="3">Uncharacterized protein</fullName>
    </submittedName>
</protein>
<gene>
    <name evidence="3" type="ORF">HOLleu_44114</name>
</gene>
<proteinExistence type="predicted"/>
<sequence>MAVAISFNFYTMFFILQLTLLMATGGRDLRDVVKRTMKTVFTNAVEVQLNLTGQGTKASFEALALKPIFERCDLSEIKREIIHYLKGSTDRQGGHNAWRNPPPAQAQADD</sequence>
<evidence type="ECO:0000313" key="4">
    <source>
        <dbReference type="Proteomes" id="UP001152320"/>
    </source>
</evidence>
<feature type="region of interest" description="Disordered" evidence="1">
    <location>
        <begin position="89"/>
        <end position="110"/>
    </location>
</feature>
<dbReference type="EMBL" id="JAIZAY010000647">
    <property type="protein sequence ID" value="KAJ8018087.1"/>
    <property type="molecule type" value="Genomic_DNA"/>
</dbReference>
<keyword evidence="2" id="KW-1133">Transmembrane helix</keyword>
<keyword evidence="2" id="KW-0812">Transmembrane</keyword>
<dbReference type="Proteomes" id="UP001152320">
    <property type="component" value="Unassembled WGS sequence"/>
</dbReference>
<dbReference type="OrthoDB" id="6780942at2759"/>
<evidence type="ECO:0000256" key="2">
    <source>
        <dbReference type="SAM" id="Phobius"/>
    </source>
</evidence>
<name>A0A9Q0YDN5_HOLLE</name>
<comment type="caution">
    <text evidence="3">The sequence shown here is derived from an EMBL/GenBank/DDBJ whole genome shotgun (WGS) entry which is preliminary data.</text>
</comment>
<evidence type="ECO:0000313" key="3">
    <source>
        <dbReference type="EMBL" id="KAJ8018087.1"/>
    </source>
</evidence>
<reference evidence="3" key="1">
    <citation type="submission" date="2021-10" db="EMBL/GenBank/DDBJ databases">
        <title>Tropical sea cucumber genome reveals ecological adaptation and Cuvierian tubules defense mechanism.</title>
        <authorList>
            <person name="Chen T."/>
        </authorList>
    </citation>
    <scope>NUCLEOTIDE SEQUENCE</scope>
    <source>
        <strain evidence="3">Nanhai2018</strain>
        <tissue evidence="3">Muscle</tissue>
    </source>
</reference>